<evidence type="ECO:0000313" key="3">
    <source>
        <dbReference type="EMBL" id="KYP39425.1"/>
    </source>
</evidence>
<name>A0A151RAM6_CAJCA</name>
<protein>
    <submittedName>
        <fullName evidence="3">Ribonuclease H protein At1g65750 family</fullName>
    </submittedName>
</protein>
<dbReference type="InterPro" id="IPR036397">
    <property type="entry name" value="RNaseH_sf"/>
</dbReference>
<proteinExistence type="predicted"/>
<dbReference type="Pfam" id="PF13966">
    <property type="entry name" value="zf-RVT"/>
    <property type="match status" value="1"/>
</dbReference>
<dbReference type="InterPro" id="IPR012337">
    <property type="entry name" value="RNaseH-like_sf"/>
</dbReference>
<dbReference type="InterPro" id="IPR044730">
    <property type="entry name" value="RNase_H-like_dom_plant"/>
</dbReference>
<dbReference type="AlphaFoldDB" id="A0A151RAM6"/>
<dbReference type="OMA" id="ERICHIQ"/>
<dbReference type="InterPro" id="IPR053151">
    <property type="entry name" value="RNase_H-like"/>
</dbReference>
<dbReference type="InterPro" id="IPR002156">
    <property type="entry name" value="RNaseH_domain"/>
</dbReference>
<dbReference type="Gramene" id="C.cajan_39046.t">
    <property type="protein sequence ID" value="C.cajan_39046.t.cds1"/>
    <property type="gene ID" value="C.cajan_39046"/>
</dbReference>
<dbReference type="SUPFAM" id="SSF53098">
    <property type="entry name" value="Ribonuclease H-like"/>
    <property type="match status" value="1"/>
</dbReference>
<gene>
    <name evidence="3" type="ORF">KK1_039260</name>
</gene>
<evidence type="ECO:0000313" key="4">
    <source>
        <dbReference type="Proteomes" id="UP000075243"/>
    </source>
</evidence>
<dbReference type="PANTHER" id="PTHR47723">
    <property type="entry name" value="OS05G0353850 PROTEIN"/>
    <property type="match status" value="1"/>
</dbReference>
<dbReference type="Pfam" id="PF13456">
    <property type="entry name" value="RVT_3"/>
    <property type="match status" value="1"/>
</dbReference>
<dbReference type="InterPro" id="IPR026960">
    <property type="entry name" value="RVT-Znf"/>
</dbReference>
<dbReference type="CDD" id="cd06222">
    <property type="entry name" value="RNase_H_like"/>
    <property type="match status" value="1"/>
</dbReference>
<reference evidence="3" key="1">
    <citation type="journal article" date="2012" name="Nat. Biotechnol.">
        <title>Draft genome sequence of pigeonpea (Cajanus cajan), an orphan legume crop of resource-poor farmers.</title>
        <authorList>
            <person name="Varshney R.K."/>
            <person name="Chen W."/>
            <person name="Li Y."/>
            <person name="Bharti A.K."/>
            <person name="Saxena R.K."/>
            <person name="Schlueter J.A."/>
            <person name="Donoghue M.T."/>
            <person name="Azam S."/>
            <person name="Fan G."/>
            <person name="Whaley A.M."/>
            <person name="Farmer A.D."/>
            <person name="Sheridan J."/>
            <person name="Iwata A."/>
            <person name="Tuteja R."/>
            <person name="Penmetsa R.V."/>
            <person name="Wu W."/>
            <person name="Upadhyaya H.D."/>
            <person name="Yang S.P."/>
            <person name="Shah T."/>
            <person name="Saxena K.B."/>
            <person name="Michael T."/>
            <person name="McCombie W.R."/>
            <person name="Yang B."/>
            <person name="Zhang G."/>
            <person name="Yang H."/>
            <person name="Wang J."/>
            <person name="Spillane C."/>
            <person name="Cook D.R."/>
            <person name="May G.D."/>
            <person name="Xu X."/>
            <person name="Jackson S.A."/>
        </authorList>
    </citation>
    <scope>NUCLEOTIDE SEQUENCE [LARGE SCALE GENOMIC DNA]</scope>
</reference>
<dbReference type="EMBL" id="KQ483909">
    <property type="protein sequence ID" value="KYP39425.1"/>
    <property type="molecule type" value="Genomic_DNA"/>
</dbReference>
<keyword evidence="4" id="KW-1185">Reference proteome</keyword>
<sequence length="452" mass="51752">VGKKPGSSYVWKSIIRTFQILHMGYSVNLGAGNSSPWFDNWLETGTLSQVVPYVHISDSHLKVVDCWSQGSWCLDNLATSVPPLWKERICHIQIPSLPNGEQDSFSWAGTTSDCYSIASCFHYLFPHGPEPSPPFWKKLWSLKIPEKVKIFLWKGLHDALPTNSKRFRCHITMVESCPRCNHSRENGLHALRDCPISYNVWEMTGDTPVDFFSMNCTMSWIKSLIFHPQAERLSLTAWWVWRLRNTMVLSTTRWTVPYVVRQIKADVAANMVFLNHRKLWEEIASWVPPEHPNVKLNTDGSWRPNTRLMGTRGVIRDCVGRWLFGFANSARTGDPLKAELTAVVEGLSLCWNVGLRNIICETDCAEVIEACESLVSLERWQVYADLVRALKELLSRNWLIFIRWIPREINKVAHTLAGWGAFSSVDYVVWHKAPTFVLEAVELDVMSSMDTV</sequence>
<feature type="domain" description="RNase H type-1" evidence="1">
    <location>
        <begin position="297"/>
        <end position="418"/>
    </location>
</feature>
<accession>A0A151RAM6</accession>
<dbReference type="Proteomes" id="UP000075243">
    <property type="component" value="Unassembled WGS sequence"/>
</dbReference>
<dbReference type="Gene3D" id="3.30.420.10">
    <property type="entry name" value="Ribonuclease H-like superfamily/Ribonuclease H"/>
    <property type="match status" value="1"/>
</dbReference>
<dbReference type="GO" id="GO:0004523">
    <property type="term" value="F:RNA-DNA hybrid ribonuclease activity"/>
    <property type="evidence" value="ECO:0007669"/>
    <property type="project" value="InterPro"/>
</dbReference>
<evidence type="ECO:0000259" key="2">
    <source>
        <dbReference type="Pfam" id="PF13966"/>
    </source>
</evidence>
<dbReference type="GO" id="GO:0003676">
    <property type="term" value="F:nucleic acid binding"/>
    <property type="evidence" value="ECO:0007669"/>
    <property type="project" value="InterPro"/>
</dbReference>
<feature type="domain" description="Reverse transcriptase zinc-binding" evidence="2">
    <location>
        <begin position="115"/>
        <end position="201"/>
    </location>
</feature>
<dbReference type="PANTHER" id="PTHR47723:SF19">
    <property type="entry name" value="POLYNUCLEOTIDYL TRANSFERASE, RIBONUCLEASE H-LIKE SUPERFAMILY PROTEIN"/>
    <property type="match status" value="1"/>
</dbReference>
<feature type="non-terminal residue" evidence="3">
    <location>
        <position position="1"/>
    </location>
</feature>
<organism evidence="3 4">
    <name type="scientific">Cajanus cajan</name>
    <name type="common">Pigeon pea</name>
    <name type="synonym">Cajanus indicus</name>
    <dbReference type="NCBI Taxonomy" id="3821"/>
    <lineage>
        <taxon>Eukaryota</taxon>
        <taxon>Viridiplantae</taxon>
        <taxon>Streptophyta</taxon>
        <taxon>Embryophyta</taxon>
        <taxon>Tracheophyta</taxon>
        <taxon>Spermatophyta</taxon>
        <taxon>Magnoliopsida</taxon>
        <taxon>eudicotyledons</taxon>
        <taxon>Gunneridae</taxon>
        <taxon>Pentapetalae</taxon>
        <taxon>rosids</taxon>
        <taxon>fabids</taxon>
        <taxon>Fabales</taxon>
        <taxon>Fabaceae</taxon>
        <taxon>Papilionoideae</taxon>
        <taxon>50 kb inversion clade</taxon>
        <taxon>NPAAA clade</taxon>
        <taxon>indigoferoid/millettioid clade</taxon>
        <taxon>Phaseoleae</taxon>
        <taxon>Cajanus</taxon>
    </lineage>
</organism>
<evidence type="ECO:0000259" key="1">
    <source>
        <dbReference type="Pfam" id="PF13456"/>
    </source>
</evidence>